<comment type="caution">
    <text evidence="1">The sequence shown here is derived from an EMBL/GenBank/DDBJ whole genome shotgun (WGS) entry which is preliminary data.</text>
</comment>
<name>A0A644WNH7_9ZZZZ</name>
<proteinExistence type="predicted"/>
<gene>
    <name evidence="1" type="ORF">SDC9_51299</name>
</gene>
<reference evidence="1" key="1">
    <citation type="submission" date="2019-08" db="EMBL/GenBank/DDBJ databases">
        <authorList>
            <person name="Kucharzyk K."/>
            <person name="Murdoch R.W."/>
            <person name="Higgins S."/>
            <person name="Loffler F."/>
        </authorList>
    </citation>
    <scope>NUCLEOTIDE SEQUENCE</scope>
</reference>
<accession>A0A644WNH7</accession>
<dbReference type="AlphaFoldDB" id="A0A644WNH7"/>
<organism evidence="1">
    <name type="scientific">bioreactor metagenome</name>
    <dbReference type="NCBI Taxonomy" id="1076179"/>
    <lineage>
        <taxon>unclassified sequences</taxon>
        <taxon>metagenomes</taxon>
        <taxon>ecological metagenomes</taxon>
    </lineage>
</organism>
<protein>
    <submittedName>
        <fullName evidence="1">Uncharacterized protein</fullName>
    </submittedName>
</protein>
<sequence length="65" mass="7622">MHGFHIHAAKKFHAQIDVKCMVHIHVKLVNAAILGKHPHITLNNIIVGRRKHFLCYIICTEFYFF</sequence>
<dbReference type="EMBL" id="VSSQ01001093">
    <property type="protein sequence ID" value="MPM05018.1"/>
    <property type="molecule type" value="Genomic_DNA"/>
</dbReference>
<evidence type="ECO:0000313" key="1">
    <source>
        <dbReference type="EMBL" id="MPM05018.1"/>
    </source>
</evidence>